<protein>
    <recommendedName>
        <fullName evidence="4">TTF-type domain-containing protein</fullName>
    </recommendedName>
</protein>
<reference evidence="2" key="5">
    <citation type="journal article" date="2021" name="G3 (Bethesda)">
        <title>Aegilops tauschii genome assembly Aet v5.0 features greater sequence contiguity and improved annotation.</title>
        <authorList>
            <person name="Wang L."/>
            <person name="Zhu T."/>
            <person name="Rodriguez J.C."/>
            <person name="Deal K.R."/>
            <person name="Dubcovsky J."/>
            <person name="McGuire P.E."/>
            <person name="Lux T."/>
            <person name="Spannagl M."/>
            <person name="Mayer K.F.X."/>
            <person name="Baldrich P."/>
            <person name="Meyers B.C."/>
            <person name="Huo N."/>
            <person name="Gu Y.Q."/>
            <person name="Zhou H."/>
            <person name="Devos K.M."/>
            <person name="Bennetzen J.L."/>
            <person name="Unver T."/>
            <person name="Budak H."/>
            <person name="Gulick P.J."/>
            <person name="Galiba G."/>
            <person name="Kalapos B."/>
            <person name="Nelson D.R."/>
            <person name="Li P."/>
            <person name="You F.M."/>
            <person name="Luo M.C."/>
            <person name="Dvorak J."/>
        </authorList>
    </citation>
    <scope>NUCLEOTIDE SEQUENCE [LARGE SCALE GENOMIC DNA]</scope>
    <source>
        <strain evidence="2">cv. AL8/78</strain>
    </source>
</reference>
<organism evidence="2 3">
    <name type="scientific">Aegilops tauschii subsp. strangulata</name>
    <name type="common">Goatgrass</name>
    <dbReference type="NCBI Taxonomy" id="200361"/>
    <lineage>
        <taxon>Eukaryota</taxon>
        <taxon>Viridiplantae</taxon>
        <taxon>Streptophyta</taxon>
        <taxon>Embryophyta</taxon>
        <taxon>Tracheophyta</taxon>
        <taxon>Spermatophyta</taxon>
        <taxon>Magnoliopsida</taxon>
        <taxon>Liliopsida</taxon>
        <taxon>Poales</taxon>
        <taxon>Poaceae</taxon>
        <taxon>BOP clade</taxon>
        <taxon>Pooideae</taxon>
        <taxon>Triticodae</taxon>
        <taxon>Triticeae</taxon>
        <taxon>Triticinae</taxon>
        <taxon>Aegilops</taxon>
    </lineage>
</organism>
<reference evidence="3" key="1">
    <citation type="journal article" date="2014" name="Science">
        <title>Ancient hybridizations among the ancestral genomes of bread wheat.</title>
        <authorList>
            <consortium name="International Wheat Genome Sequencing Consortium,"/>
            <person name="Marcussen T."/>
            <person name="Sandve S.R."/>
            <person name="Heier L."/>
            <person name="Spannagl M."/>
            <person name="Pfeifer M."/>
            <person name="Jakobsen K.S."/>
            <person name="Wulff B.B."/>
            <person name="Steuernagel B."/>
            <person name="Mayer K.F."/>
            <person name="Olsen O.A."/>
        </authorList>
    </citation>
    <scope>NUCLEOTIDE SEQUENCE [LARGE SCALE GENOMIC DNA]</scope>
    <source>
        <strain evidence="3">cv. AL8/78</strain>
    </source>
</reference>
<feature type="compositionally biased region" description="Basic and acidic residues" evidence="1">
    <location>
        <begin position="14"/>
        <end position="23"/>
    </location>
</feature>
<name>A0A453QP77_AEGTS</name>
<dbReference type="Proteomes" id="UP000015105">
    <property type="component" value="Chromosome 7D"/>
</dbReference>
<reference evidence="3" key="2">
    <citation type="journal article" date="2017" name="Nat. Plants">
        <title>The Aegilops tauschii genome reveals multiple impacts of transposons.</title>
        <authorList>
            <person name="Zhao G."/>
            <person name="Zou C."/>
            <person name="Li K."/>
            <person name="Wang K."/>
            <person name="Li T."/>
            <person name="Gao L."/>
            <person name="Zhang X."/>
            <person name="Wang H."/>
            <person name="Yang Z."/>
            <person name="Liu X."/>
            <person name="Jiang W."/>
            <person name="Mao L."/>
            <person name="Kong X."/>
            <person name="Jiao Y."/>
            <person name="Jia J."/>
        </authorList>
    </citation>
    <scope>NUCLEOTIDE SEQUENCE [LARGE SCALE GENOMIC DNA]</scope>
    <source>
        <strain evidence="3">cv. AL8/78</strain>
    </source>
</reference>
<dbReference type="Gramene" id="AET7Gv20262300.8">
    <property type="protein sequence ID" value="AET7Gv20262300.8"/>
    <property type="gene ID" value="AET7Gv20262300"/>
</dbReference>
<accession>A0A453QP77</accession>
<proteinExistence type="predicted"/>
<dbReference type="AlphaFoldDB" id="A0A453QP77"/>
<dbReference type="EnsemblPlants" id="AET7Gv20262300.7">
    <property type="protein sequence ID" value="AET7Gv20262300.7"/>
    <property type="gene ID" value="AET7Gv20262300"/>
</dbReference>
<sequence length="165" mass="19411">MKRNGDIKSFFRNYEAKTRKVAAEEQPEPDIDPPPVHSDAEIGIDIDPPPVYSDAEIDIDIDDEAPRQPSPQHPHGRSYNIQRLPPDPGERIPISDYDVNDQDEVRRRYIAKNAVQPYAHNFEVKKMYGKNRHFNFVWFENYKWLEYSVKYEAAFCFVCYLFKGK</sequence>
<dbReference type="EnsemblPlants" id="AET7Gv20262300.8">
    <property type="protein sequence ID" value="AET7Gv20262300.8"/>
    <property type="gene ID" value="AET7Gv20262300"/>
</dbReference>
<evidence type="ECO:0008006" key="4">
    <source>
        <dbReference type="Google" id="ProtNLM"/>
    </source>
</evidence>
<dbReference type="Gramene" id="AET7Gv20262300.7">
    <property type="protein sequence ID" value="AET7Gv20262300.7"/>
    <property type="gene ID" value="AET7Gv20262300"/>
</dbReference>
<evidence type="ECO:0000256" key="1">
    <source>
        <dbReference type="SAM" id="MobiDB-lite"/>
    </source>
</evidence>
<reference evidence="2" key="3">
    <citation type="journal article" date="2017" name="Nature">
        <title>Genome sequence of the progenitor of the wheat D genome Aegilops tauschii.</title>
        <authorList>
            <person name="Luo M.C."/>
            <person name="Gu Y.Q."/>
            <person name="Puiu D."/>
            <person name="Wang H."/>
            <person name="Twardziok S.O."/>
            <person name="Deal K.R."/>
            <person name="Huo N."/>
            <person name="Zhu T."/>
            <person name="Wang L."/>
            <person name="Wang Y."/>
            <person name="McGuire P.E."/>
            <person name="Liu S."/>
            <person name="Long H."/>
            <person name="Ramasamy R.K."/>
            <person name="Rodriguez J.C."/>
            <person name="Van S.L."/>
            <person name="Yuan L."/>
            <person name="Wang Z."/>
            <person name="Xia Z."/>
            <person name="Xiao L."/>
            <person name="Anderson O.D."/>
            <person name="Ouyang S."/>
            <person name="Liang Y."/>
            <person name="Zimin A.V."/>
            <person name="Pertea G."/>
            <person name="Qi P."/>
            <person name="Bennetzen J.L."/>
            <person name="Dai X."/>
            <person name="Dawson M.W."/>
            <person name="Muller H.G."/>
            <person name="Kugler K."/>
            <person name="Rivarola-Duarte L."/>
            <person name="Spannagl M."/>
            <person name="Mayer K.F.X."/>
            <person name="Lu F.H."/>
            <person name="Bevan M.W."/>
            <person name="Leroy P."/>
            <person name="Li P."/>
            <person name="You F.M."/>
            <person name="Sun Q."/>
            <person name="Liu Z."/>
            <person name="Lyons E."/>
            <person name="Wicker T."/>
            <person name="Salzberg S.L."/>
            <person name="Devos K.M."/>
            <person name="Dvorak J."/>
        </authorList>
    </citation>
    <scope>NUCLEOTIDE SEQUENCE [LARGE SCALE GENOMIC DNA]</scope>
    <source>
        <strain evidence="2">cv. AL8/78</strain>
    </source>
</reference>
<evidence type="ECO:0000313" key="2">
    <source>
        <dbReference type="EnsemblPlants" id="AET7Gv20262300.8"/>
    </source>
</evidence>
<feature type="region of interest" description="Disordered" evidence="1">
    <location>
        <begin position="1"/>
        <end position="93"/>
    </location>
</feature>
<keyword evidence="3" id="KW-1185">Reference proteome</keyword>
<evidence type="ECO:0000313" key="3">
    <source>
        <dbReference type="Proteomes" id="UP000015105"/>
    </source>
</evidence>
<reference evidence="2" key="4">
    <citation type="submission" date="2019-03" db="UniProtKB">
        <authorList>
            <consortium name="EnsemblPlants"/>
        </authorList>
    </citation>
    <scope>IDENTIFICATION</scope>
</reference>